<dbReference type="PROSITE" id="PS50279">
    <property type="entry name" value="BPTI_KUNITZ_2"/>
    <property type="match status" value="2"/>
</dbReference>
<sequence length="163" mass="18099">MKSAVLVLLCAATATAMRSPRCYKPIEPGKCLAYMPRFAFDKKTGECVRFIYGGCGGNNNNFHTKSACERACMRNRASLRFPEISFLPSFTEEDPLCTLPLETGPCYALIPRYGFDPNLGQCVRFAYGGCQGNANNFETMEECEMNCLENTPVPIPLRAKIII</sequence>
<keyword evidence="2" id="KW-0722">Serine protease inhibitor</keyword>
<evidence type="ECO:0000313" key="7">
    <source>
        <dbReference type="EMBL" id="RCN35960.1"/>
    </source>
</evidence>
<feature type="domain" description="BPTI/Kunitz inhibitor" evidence="5">
    <location>
        <begin position="22"/>
        <end position="72"/>
    </location>
</feature>
<feature type="signal peptide" evidence="4">
    <location>
        <begin position="1"/>
        <end position="16"/>
    </location>
</feature>
<dbReference type="PRINTS" id="PR00759">
    <property type="entry name" value="BASICPTASE"/>
</dbReference>
<keyword evidence="4" id="KW-0732">Signal</keyword>
<evidence type="ECO:0000256" key="4">
    <source>
        <dbReference type="SAM" id="SignalP"/>
    </source>
</evidence>
<comment type="caution">
    <text evidence="6">The sequence shown here is derived from an EMBL/GenBank/DDBJ whole genome shotgun (WGS) entry which is preliminary data.</text>
</comment>
<dbReference type="GO" id="GO:0005615">
    <property type="term" value="C:extracellular space"/>
    <property type="evidence" value="ECO:0007669"/>
    <property type="project" value="TreeGrafter"/>
</dbReference>
<keyword evidence="1" id="KW-0646">Protease inhibitor</keyword>
<evidence type="ECO:0000259" key="5">
    <source>
        <dbReference type="PROSITE" id="PS50279"/>
    </source>
</evidence>
<organism evidence="6 8">
    <name type="scientific">Ancylostoma caninum</name>
    <name type="common">Dog hookworm</name>
    <dbReference type="NCBI Taxonomy" id="29170"/>
    <lineage>
        <taxon>Eukaryota</taxon>
        <taxon>Metazoa</taxon>
        <taxon>Ecdysozoa</taxon>
        <taxon>Nematoda</taxon>
        <taxon>Chromadorea</taxon>
        <taxon>Rhabditida</taxon>
        <taxon>Rhabditina</taxon>
        <taxon>Rhabditomorpha</taxon>
        <taxon>Strongyloidea</taxon>
        <taxon>Ancylostomatidae</taxon>
        <taxon>Ancylostomatinae</taxon>
        <taxon>Ancylostoma</taxon>
    </lineage>
</organism>
<dbReference type="InterPro" id="IPR050098">
    <property type="entry name" value="TFPI/VKTCI-like"/>
</dbReference>
<dbReference type="OrthoDB" id="5871431at2759"/>
<feature type="chain" id="PRO_5036331874" evidence="4">
    <location>
        <begin position="17"/>
        <end position="163"/>
    </location>
</feature>
<dbReference type="Proteomes" id="UP000252519">
    <property type="component" value="Unassembled WGS sequence"/>
</dbReference>
<evidence type="ECO:0000256" key="3">
    <source>
        <dbReference type="ARBA" id="ARBA00023157"/>
    </source>
</evidence>
<accession>A0A368FTW0</accession>
<dbReference type="EMBL" id="JOJR01000606">
    <property type="protein sequence ID" value="RCN35960.1"/>
    <property type="molecule type" value="Genomic_DNA"/>
</dbReference>
<evidence type="ECO:0000313" key="8">
    <source>
        <dbReference type="Proteomes" id="UP000252519"/>
    </source>
</evidence>
<dbReference type="InterPro" id="IPR036880">
    <property type="entry name" value="Kunitz_BPTI_sf"/>
</dbReference>
<dbReference type="STRING" id="29170.A0A368FTW0"/>
<dbReference type="Pfam" id="PF00014">
    <property type="entry name" value="Kunitz_BPTI"/>
    <property type="match status" value="2"/>
</dbReference>
<dbReference type="GO" id="GO:0004867">
    <property type="term" value="F:serine-type endopeptidase inhibitor activity"/>
    <property type="evidence" value="ECO:0007669"/>
    <property type="project" value="UniProtKB-KW"/>
</dbReference>
<dbReference type="SMART" id="SM00131">
    <property type="entry name" value="KU"/>
    <property type="match status" value="2"/>
</dbReference>
<dbReference type="AlphaFoldDB" id="A0A368FTW0"/>
<evidence type="ECO:0000313" key="6">
    <source>
        <dbReference type="EMBL" id="RCN35664.1"/>
    </source>
</evidence>
<keyword evidence="3" id="KW-1015">Disulfide bond</keyword>
<dbReference type="PROSITE" id="PS00280">
    <property type="entry name" value="BPTI_KUNITZ_1"/>
    <property type="match status" value="2"/>
</dbReference>
<name>A0A368FTW0_ANCCA</name>
<dbReference type="InterPro" id="IPR002223">
    <property type="entry name" value="Kunitz_BPTI"/>
</dbReference>
<feature type="domain" description="BPTI/Kunitz inhibitor" evidence="5">
    <location>
        <begin position="97"/>
        <end position="147"/>
    </location>
</feature>
<dbReference type="EMBL" id="JOJR01000636">
    <property type="protein sequence ID" value="RCN35664.1"/>
    <property type="molecule type" value="Genomic_DNA"/>
</dbReference>
<keyword evidence="8" id="KW-1185">Reference proteome</keyword>
<dbReference type="InterPro" id="IPR020901">
    <property type="entry name" value="Prtase_inh_Kunz-CS"/>
</dbReference>
<protein>
    <submittedName>
        <fullName evidence="6">Kunitz/Bovine pancreatic trypsin inhibitor domain protein</fullName>
    </submittedName>
</protein>
<dbReference type="PANTHER" id="PTHR10083">
    <property type="entry name" value="KUNITZ-TYPE PROTEASE INHIBITOR-RELATED"/>
    <property type="match status" value="1"/>
</dbReference>
<reference evidence="6 8" key="1">
    <citation type="submission" date="2014-10" db="EMBL/GenBank/DDBJ databases">
        <title>Draft genome of the hookworm Ancylostoma caninum.</title>
        <authorList>
            <person name="Mitreva M."/>
        </authorList>
    </citation>
    <scope>NUCLEOTIDE SEQUENCE [LARGE SCALE GENOMIC DNA]</scope>
    <source>
        <strain evidence="6 8">Baltimore</strain>
    </source>
</reference>
<dbReference type="Gene3D" id="4.10.410.10">
    <property type="entry name" value="Pancreatic trypsin inhibitor Kunitz domain"/>
    <property type="match status" value="2"/>
</dbReference>
<dbReference type="CDD" id="cd00109">
    <property type="entry name" value="Kunitz-type"/>
    <property type="match status" value="1"/>
</dbReference>
<proteinExistence type="predicted"/>
<evidence type="ECO:0000256" key="2">
    <source>
        <dbReference type="ARBA" id="ARBA00022900"/>
    </source>
</evidence>
<dbReference type="SUPFAM" id="SSF57362">
    <property type="entry name" value="BPTI-like"/>
    <property type="match status" value="2"/>
</dbReference>
<gene>
    <name evidence="7" type="ORF">ANCCAN_18168</name>
    <name evidence="6" type="ORF">ANCCAN_18469</name>
</gene>
<dbReference type="PANTHER" id="PTHR10083:SF374">
    <property type="entry name" value="BPTI_KUNITZ INHIBITOR DOMAIN-CONTAINING PROTEIN"/>
    <property type="match status" value="1"/>
</dbReference>
<dbReference type="FunFam" id="4.10.410.10:FF:000020">
    <property type="entry name" value="Collagen, type VI, alpha 3"/>
    <property type="match status" value="2"/>
</dbReference>
<evidence type="ECO:0000256" key="1">
    <source>
        <dbReference type="ARBA" id="ARBA00022690"/>
    </source>
</evidence>